<dbReference type="InParanoid" id="A0A2P6NXZ8"/>
<keyword evidence="6 10" id="KW-0547">Nucleotide-binding</keyword>
<comment type="catalytic activity">
    <reaction evidence="9">
        <text>adenosine(37) in tRNA + dimethylallyl diphosphate = N(6)-dimethylallyladenosine(37) in tRNA + diphosphate</text>
        <dbReference type="Rhea" id="RHEA:26482"/>
        <dbReference type="Rhea" id="RHEA-COMP:10162"/>
        <dbReference type="Rhea" id="RHEA-COMP:10375"/>
        <dbReference type="ChEBI" id="CHEBI:33019"/>
        <dbReference type="ChEBI" id="CHEBI:57623"/>
        <dbReference type="ChEBI" id="CHEBI:74411"/>
        <dbReference type="ChEBI" id="CHEBI:74415"/>
        <dbReference type="EC" id="2.5.1.75"/>
    </reaction>
</comment>
<gene>
    <name evidence="13" type="ORF">PROFUN_00299</name>
</gene>
<evidence type="ECO:0000256" key="3">
    <source>
        <dbReference type="ARBA" id="ARBA00012665"/>
    </source>
</evidence>
<dbReference type="NCBIfam" id="TIGR00174">
    <property type="entry name" value="miaA"/>
    <property type="match status" value="1"/>
</dbReference>
<evidence type="ECO:0000256" key="5">
    <source>
        <dbReference type="ARBA" id="ARBA00022694"/>
    </source>
</evidence>
<evidence type="ECO:0000256" key="11">
    <source>
        <dbReference type="SAM" id="SignalP"/>
    </source>
</evidence>
<proteinExistence type="inferred from homology"/>
<dbReference type="STRING" id="1890364.A0A2P6NXZ8"/>
<dbReference type="OrthoDB" id="541052at2759"/>
<evidence type="ECO:0000256" key="8">
    <source>
        <dbReference type="ARBA" id="ARBA00022842"/>
    </source>
</evidence>
<dbReference type="Gene3D" id="1.10.20.140">
    <property type="match status" value="1"/>
</dbReference>
<evidence type="ECO:0000259" key="12">
    <source>
        <dbReference type="SMART" id="SM00672"/>
    </source>
</evidence>
<dbReference type="GO" id="GO:0005524">
    <property type="term" value="F:ATP binding"/>
    <property type="evidence" value="ECO:0007669"/>
    <property type="project" value="UniProtKB-KW"/>
</dbReference>
<evidence type="ECO:0000313" key="13">
    <source>
        <dbReference type="EMBL" id="PRP88831.1"/>
    </source>
</evidence>
<dbReference type="Pfam" id="PF05686">
    <property type="entry name" value="Glyco_transf_90"/>
    <property type="match status" value="1"/>
</dbReference>
<dbReference type="Proteomes" id="UP000241769">
    <property type="component" value="Unassembled WGS sequence"/>
</dbReference>
<dbReference type="PANTHER" id="PTHR11088">
    <property type="entry name" value="TRNA DIMETHYLALLYLTRANSFERASE"/>
    <property type="match status" value="1"/>
</dbReference>
<feature type="signal peptide" evidence="11">
    <location>
        <begin position="1"/>
        <end position="21"/>
    </location>
</feature>
<dbReference type="SUPFAM" id="SSF52540">
    <property type="entry name" value="P-loop containing nucleoside triphosphate hydrolases"/>
    <property type="match status" value="1"/>
</dbReference>
<feature type="domain" description="Glycosyl transferase CAP10" evidence="12">
    <location>
        <begin position="327"/>
        <end position="593"/>
    </location>
</feature>
<keyword evidence="5" id="KW-0819">tRNA processing</keyword>
<comment type="similarity">
    <text evidence="2 10">Belongs to the IPP transferase family.</text>
</comment>
<keyword evidence="11" id="KW-0732">Signal</keyword>
<comment type="cofactor">
    <cofactor evidence="1">
        <name>Mg(2+)</name>
        <dbReference type="ChEBI" id="CHEBI:18420"/>
    </cofactor>
</comment>
<dbReference type="InterPro" id="IPR018022">
    <property type="entry name" value="IPT"/>
</dbReference>
<evidence type="ECO:0000256" key="2">
    <source>
        <dbReference type="ARBA" id="ARBA00005842"/>
    </source>
</evidence>
<feature type="chain" id="PRO_5015195525" description="tRNA dimethylallyltransferase" evidence="11">
    <location>
        <begin position="22"/>
        <end position="1109"/>
    </location>
</feature>
<dbReference type="AlphaFoldDB" id="A0A2P6NXZ8"/>
<dbReference type="GO" id="GO:0052381">
    <property type="term" value="F:tRNA dimethylallyltransferase activity"/>
    <property type="evidence" value="ECO:0007669"/>
    <property type="project" value="UniProtKB-EC"/>
</dbReference>
<reference evidence="13 14" key="1">
    <citation type="journal article" date="2018" name="Genome Biol. Evol.">
        <title>Multiple Roots of Fruiting Body Formation in Amoebozoa.</title>
        <authorList>
            <person name="Hillmann F."/>
            <person name="Forbes G."/>
            <person name="Novohradska S."/>
            <person name="Ferling I."/>
            <person name="Riege K."/>
            <person name="Groth M."/>
            <person name="Westermann M."/>
            <person name="Marz M."/>
            <person name="Spaller T."/>
            <person name="Winckler T."/>
            <person name="Schaap P."/>
            <person name="Glockner G."/>
        </authorList>
    </citation>
    <scope>NUCLEOTIDE SEQUENCE [LARGE SCALE GENOMIC DNA]</scope>
    <source>
        <strain evidence="13 14">Jena</strain>
    </source>
</reference>
<keyword evidence="7 10" id="KW-0067">ATP-binding</keyword>
<keyword evidence="14" id="KW-1185">Reference proteome</keyword>
<keyword evidence="4 10" id="KW-0808">Transferase</keyword>
<dbReference type="GO" id="GO:0006400">
    <property type="term" value="P:tRNA modification"/>
    <property type="evidence" value="ECO:0007669"/>
    <property type="project" value="TreeGrafter"/>
</dbReference>
<dbReference type="HAMAP" id="MF_00185">
    <property type="entry name" value="IPP_trans"/>
    <property type="match status" value="1"/>
</dbReference>
<evidence type="ECO:0000256" key="10">
    <source>
        <dbReference type="RuleBase" id="RU003785"/>
    </source>
</evidence>
<evidence type="ECO:0000256" key="6">
    <source>
        <dbReference type="ARBA" id="ARBA00022741"/>
    </source>
</evidence>
<dbReference type="EC" id="2.5.1.75" evidence="3"/>
<evidence type="ECO:0000256" key="4">
    <source>
        <dbReference type="ARBA" id="ARBA00022679"/>
    </source>
</evidence>
<dbReference type="Gene3D" id="3.40.50.300">
    <property type="entry name" value="P-loop containing nucleotide triphosphate hydrolases"/>
    <property type="match status" value="1"/>
</dbReference>
<keyword evidence="8" id="KW-0460">Magnesium</keyword>
<evidence type="ECO:0000256" key="7">
    <source>
        <dbReference type="ARBA" id="ARBA00022840"/>
    </source>
</evidence>
<evidence type="ECO:0000313" key="14">
    <source>
        <dbReference type="Proteomes" id="UP000241769"/>
    </source>
</evidence>
<dbReference type="InterPro" id="IPR006598">
    <property type="entry name" value="CAP10"/>
</dbReference>
<evidence type="ECO:0000256" key="1">
    <source>
        <dbReference type="ARBA" id="ARBA00001946"/>
    </source>
</evidence>
<dbReference type="InterPro" id="IPR027417">
    <property type="entry name" value="P-loop_NTPase"/>
</dbReference>
<accession>A0A2P6NXZ8</accession>
<protein>
    <recommendedName>
        <fullName evidence="3">tRNA dimethylallyltransferase</fullName>
        <ecNumber evidence="3">2.5.1.75</ecNumber>
    </recommendedName>
</protein>
<dbReference type="EMBL" id="MDYQ01000007">
    <property type="protein sequence ID" value="PRP88831.1"/>
    <property type="molecule type" value="Genomic_DNA"/>
</dbReference>
<organism evidence="13 14">
    <name type="scientific">Planoprotostelium fungivorum</name>
    <dbReference type="NCBI Taxonomy" id="1890364"/>
    <lineage>
        <taxon>Eukaryota</taxon>
        <taxon>Amoebozoa</taxon>
        <taxon>Evosea</taxon>
        <taxon>Variosea</taxon>
        <taxon>Cavosteliida</taxon>
        <taxon>Cavosteliaceae</taxon>
        <taxon>Planoprotostelium</taxon>
    </lineage>
</organism>
<dbReference type="InterPro" id="IPR039657">
    <property type="entry name" value="Dimethylallyltransferase"/>
</dbReference>
<name>A0A2P6NXZ8_9EUKA</name>
<dbReference type="Pfam" id="PF01715">
    <property type="entry name" value="IPPT"/>
    <property type="match status" value="1"/>
</dbReference>
<evidence type="ECO:0000256" key="9">
    <source>
        <dbReference type="ARBA" id="ARBA00049563"/>
    </source>
</evidence>
<dbReference type="PANTHER" id="PTHR11088:SF60">
    <property type="entry name" value="TRNA DIMETHYLALLYLTRANSFERASE"/>
    <property type="match status" value="1"/>
</dbReference>
<dbReference type="SMART" id="SM00672">
    <property type="entry name" value="CAP10"/>
    <property type="match status" value="1"/>
</dbReference>
<comment type="caution">
    <text evidence="13">The sequence shown here is derived from an EMBL/GenBank/DDBJ whole genome shotgun (WGS) entry which is preliminary data.</text>
</comment>
<sequence length="1109" mass="126977">MRRYQVLVFLIVCLFLVQWMARINTGYTASSNDDTMAVASPSAQASNDPVVTQPLTTTAEELMGEPHPIPEMIESARRKFEQRKLLSEKYKDLSFAREDYKRRYNLDPPRGFDKWHAYMVSQLPTDSVNLIDYDTLMDNLLPYRAIHPKQLRRRIWAMDKHDMMTTIVKVKDGNRFKTINHNSNAVAIGGIQTLLDAALSASGGSLKELELLYNLLDESRSLVAYDVVEKYRHAARQKQYLANADDPVPKDEWFMGEDPKDFGKYDGDMIDQPRPVDMMTLWRKTRDTCPPNSPSRNGDIDPMAGHYFPWDKPDWKYAPLPFTVAGFIRNFTDSTDVCLQNDIQAYYGMIIRPATTKVVVNDLFPFMSQAIMSGYNDILLPSGLYHYNQVRKTDKRVPWNDKKVTMMWRGSSTGGQARNGDWKGIQRGRLVCRLNRQDKSTESVIVDTPLGMQSIHLPTSTLDKLADVAITNILHSDDLAAKNMKETPCLRVHSGGMPFETLPEYRYLLDVDGNSFSSRFQELLRMKSVVIKSQLVYEWFTSSVIPWYHYVPMNMRFSDTYDIVTWFEGFSSLVKEGGEGLELREAVRILKEKKEGKSQAEAVVALSAKPHLKEAEAIAEQGAQFAAGNLRGQDAVIFVYRLLIEWEEMLDIGGKGGSDHITLEESDMMKIQSLVRLRPVHHRTFPAIHRRNYNTEVDNALNRESAHATVGSEVKVPKKKVLLLTGPTGGGKSSLGMDYAKLTGSEIVSADAIAVFKGWTIAAAKPTAQDMAEVPHHLVDVAEFGDDFTAIDFRTQALAAINSIHDKGKIPVVVGGSNFYQRVLLYGLHEELPKDTKMLQEQYSLDMANDPDLQRKYYDRLSEIDPRAAWHFGPGDAYRISRALAVCDASGRTYSSFRKEMKEEDLEYDWRNLFVVWRKVTELSRIEDRCEKMIMDGLFQEIMDFFQRFVERPKEGANLKYPLGCMEAVQFLLYGDFQVDAFQRFLELFKTSTRQLAKSQRTWGRASPMTYWVPAEKITAQDIDRLVNLPAEEFHQQFSSENQTRMKTEDAFGARKGYKSLESKFQLTNRFVAQKFLNGLQKEMKKYPDHVYTEMRRMFPEVVEVKRTE</sequence>